<name>A0ABU9MWE7_9GAMM</name>
<protein>
    <submittedName>
        <fullName evidence="1">STY4851/ECs_5259 family protein</fullName>
    </submittedName>
</protein>
<accession>A0ABU9MWE7</accession>
<comment type="caution">
    <text evidence="1">The sequence shown here is derived from an EMBL/GenBank/DDBJ whole genome shotgun (WGS) entry which is preliminary data.</text>
</comment>
<organism evidence="1 2">
    <name type="scientific">Pseudoalteromonas qingdaonensis</name>
    <dbReference type="NCBI Taxonomy" id="3131913"/>
    <lineage>
        <taxon>Bacteria</taxon>
        <taxon>Pseudomonadati</taxon>
        <taxon>Pseudomonadota</taxon>
        <taxon>Gammaproteobacteria</taxon>
        <taxon>Alteromonadales</taxon>
        <taxon>Pseudoalteromonadaceae</taxon>
        <taxon>Pseudoalteromonas</taxon>
    </lineage>
</organism>
<proteinExistence type="predicted"/>
<gene>
    <name evidence="1" type="ORF">WCN91_02220</name>
</gene>
<sequence>MNTSLLDNCHSAAHWLSSFLSSSRREQKATQPLYQLHMTQAEYLSLRLLLKSSFSIVNKTTFSKEWCGAFTLYCAEWFRREYSSDWSWRSIYETLDFELTSQQISQIVPKGLSVYWQRPLSKFRQNHSDYLGSVFREGGLPSNLLSSDANNYQKAFFSVFERYQDAKDLGPKAIDKLVRSRITSLPVTLQGDESVGLITNMAEKLDSLVYQFSLDKKDDPAQYLDEQYPRWRESFPLPLESSIGSLFLSQLLSRASKEVRKVSKIRKVLGCRHFVSFPNEAIYTEVTLPQKCRFDIRREQLQTSRIELAIFEGDNQIAALGTGFAQFEENGTFIRLRNARVRVKREKLASELYLVALQAGCKLSEVRLASSAVDIYEAPITAVKQDYEWLIISQSSITTKYKQVGLIAPAESNLSLEYGSLDDTKYKFDELKLKILVGKCRITLSTQESYVITTDSEDIWDCDFTLSGEQLPWKTTPALVFKGVPKIVRGLAKSEFEHLDEVTTCLNGHAVESLSSTELYGRQLLTVTSQNSITQLRKRIGILPNDFEVELLNGDSPTQGIIRLKTHSPCTWSVKSDDVEVVSSRRDGEVKEIVLNAKGSPPAVVTLAVQANIVSAPILIDVPFPAKGVIAYDRNNKTLARRLTVNELLGSRLHLFATQGVPAKFQVEAVLKSIQGGSASPYYRWHYIVSDKPLEVSLYGLKDSLLELLSLNEQLDGEVQLHVSGPGKNLTFTISHYSTTLEHELTKNSVFARSTKIIDSESIKPVLMSLYAPEQKPLPLCARESEGVETGEFLLPTCIESSGPWLVVPDRDSGIYFRAKFFGGSPEQVNDQQVNTLQKAAMLYHPHDNPDVISNVLNQMAENWSHSGWQYLKDTYRNYDYLPLSTFEVWRHLVRNYRALAVCLFVFENDAKFIAQIERELPVFWELIPIRHWCHAVNLMTEVLENVGISSEDVSELVITSIKTLGQSIPVFGGEESQKLLCSQQVRGLPVPIIKSMVDGWYQELLRVHREDDYWPTEFGIEIQDICLTTSTLPFELSVNMNYQTGVVYLPLLTALIASDQLKGGALEILPKDALFHLRKLRDFDREWFESVHRCFLSHFVYVINKEES</sequence>
<dbReference type="NCBIfam" id="NF038336">
    <property type="entry name" value="YjiT_fam"/>
    <property type="match status" value="1"/>
</dbReference>
<dbReference type="InterPro" id="IPR047879">
    <property type="entry name" value="YjiT"/>
</dbReference>
<dbReference type="RefSeq" id="WP_342675871.1">
    <property type="nucleotide sequence ID" value="NZ_JBCGCU010000002.1"/>
</dbReference>
<evidence type="ECO:0000313" key="2">
    <source>
        <dbReference type="Proteomes" id="UP001447008"/>
    </source>
</evidence>
<dbReference type="Proteomes" id="UP001447008">
    <property type="component" value="Unassembled WGS sequence"/>
</dbReference>
<reference evidence="1 2" key="1">
    <citation type="submission" date="2024-03" db="EMBL/GenBank/DDBJ databases">
        <title>Pseudoalteromonas qingdaonensis sp. nov., isolated from the intestines of marine benthic organisms.</title>
        <authorList>
            <person name="Lin X."/>
            <person name="Fang S."/>
            <person name="Hu X."/>
        </authorList>
    </citation>
    <scope>NUCLEOTIDE SEQUENCE [LARGE SCALE GENOMIC DNA]</scope>
    <source>
        <strain evidence="1 2">YIC-827</strain>
    </source>
</reference>
<evidence type="ECO:0000313" key="1">
    <source>
        <dbReference type="EMBL" id="MEM0514268.1"/>
    </source>
</evidence>
<dbReference type="EMBL" id="JBCGCU010000002">
    <property type="protein sequence ID" value="MEM0514268.1"/>
    <property type="molecule type" value="Genomic_DNA"/>
</dbReference>
<keyword evidence="2" id="KW-1185">Reference proteome</keyword>